<keyword evidence="6 10" id="KW-0863">Zinc-finger</keyword>
<evidence type="ECO:0000256" key="11">
    <source>
        <dbReference type="RuleBase" id="RU369058"/>
    </source>
</evidence>
<evidence type="ECO:0000313" key="15">
    <source>
        <dbReference type="Proteomes" id="UP000694580"/>
    </source>
</evidence>
<evidence type="ECO:0000256" key="5">
    <source>
        <dbReference type="ARBA" id="ARBA00022737"/>
    </source>
</evidence>
<feature type="compositionally biased region" description="Acidic residues" evidence="12">
    <location>
        <begin position="515"/>
        <end position="531"/>
    </location>
</feature>
<dbReference type="InterPro" id="IPR000571">
    <property type="entry name" value="Znf_CCCH"/>
</dbReference>
<sequence>MEIGTEISKKIRAAIKAKLQELGAYVDEELPDYIMVMVANKKSAQQMTDDLSLFLGNNTIRFTVWLHGVLEKLRAIAVEPTSLRPQLYSDASAGSSKSRVIGEDEKKCDEARVLALSERTEPRISSSTHDHHSRRASSEKNSSRLTSAVKPLMEPNPAEAIIDIKPDLDDDLIVEDHVEASVTSGGQHLVTVEAPCVRAAPGSSSRGLGRVPDRSTEGQSGYTYGRSSRAVECGSKEFSRKRKAPVASSVVRVQRRGDDSEIDEGDDDDDDEEEYELKSSGLSSRVSLPAKPERKPSLPPAKQANKNLILKAISEAQQSITKTTGYTGSYTSIPQRQTVPVAPRTRSSSEEMNSAIRLVNEHLQGLIPADSNPTRPLAEARSLCPRLQLDVPEEEDLGHQNEYELQLYEVSKLKAIDTRSFIMRKPEVEQTSSVRSRLGSTVQEELHASAPRMVQPREREALHPVSPKFIVTLDGVPSPLATQGDQDMGLDEDRSTDAPVTHKQSVHHRLQEDTGNADEETIDIDEMDRDEDTTPEKRQKVMERCKFWPVCKSGDECMYHHPIAKCKTFPSCKFGDKCLFIHPNCKYDAKCTKPECPFTHVSKSGPTHQLPQPACSQYSSICRFFPECKKMDCLFYHPKPCRFAHQCKRSGCTFYHPPSSVPPRHALKWTKPQSRYWTEKEHL</sequence>
<feature type="zinc finger region" description="C3H1-type" evidence="10">
    <location>
        <begin position="552"/>
        <end position="585"/>
    </location>
</feature>
<evidence type="ECO:0000256" key="6">
    <source>
        <dbReference type="ARBA" id="ARBA00022771"/>
    </source>
</evidence>
<evidence type="ECO:0000259" key="13">
    <source>
        <dbReference type="PROSITE" id="PS50103"/>
    </source>
</evidence>
<dbReference type="GeneID" id="114772463"/>
<feature type="region of interest" description="Disordered" evidence="12">
    <location>
        <begin position="199"/>
        <end position="303"/>
    </location>
</feature>
<keyword evidence="15" id="KW-1185">Reference proteome</keyword>
<dbReference type="RefSeq" id="XP_028821190.1">
    <property type="nucleotide sequence ID" value="XM_028965357.1"/>
</dbReference>
<evidence type="ECO:0000256" key="10">
    <source>
        <dbReference type="PROSITE-ProRule" id="PRU00723"/>
    </source>
</evidence>
<dbReference type="AlphaFoldDB" id="A0AAY4BQS4"/>
<keyword evidence="8 11" id="KW-0694">RNA-binding</keyword>
<dbReference type="PANTHER" id="PTHR14738">
    <property type="entry name" value="ZINC FINGER CCCH DOMAIN-CONTAINING PROTEIN 14"/>
    <property type="match status" value="1"/>
</dbReference>
<protein>
    <recommendedName>
        <fullName evidence="3 11">Zinc finger CCCH domain-containing protein 14</fullName>
    </recommendedName>
</protein>
<dbReference type="GO" id="GO:0008143">
    <property type="term" value="F:poly(A) binding"/>
    <property type="evidence" value="ECO:0007669"/>
    <property type="project" value="UniProtKB-UniRule"/>
</dbReference>
<keyword evidence="9 11" id="KW-0539">Nucleus</keyword>
<comment type="subcellular location">
    <subcellularLocation>
        <location evidence="1 11">Nucleus speckle</location>
    </subcellularLocation>
</comment>
<keyword evidence="5 11" id="KW-0677">Repeat</keyword>
<dbReference type="Gene3D" id="4.10.1000.30">
    <property type="match status" value="1"/>
</dbReference>
<dbReference type="Gene3D" id="1.20.1390.10">
    <property type="entry name" value="PWI domain"/>
    <property type="match status" value="1"/>
</dbReference>
<dbReference type="GO" id="GO:0008270">
    <property type="term" value="F:zinc ion binding"/>
    <property type="evidence" value="ECO:0007669"/>
    <property type="project" value="UniProtKB-KW"/>
</dbReference>
<reference evidence="14" key="1">
    <citation type="submission" date="2025-08" db="UniProtKB">
        <authorList>
            <consortium name="Ensembl"/>
        </authorList>
    </citation>
    <scope>IDENTIFICATION</scope>
</reference>
<dbReference type="InterPro" id="IPR040366">
    <property type="entry name" value="Nab2/ZC3H14"/>
</dbReference>
<evidence type="ECO:0000256" key="4">
    <source>
        <dbReference type="ARBA" id="ARBA00022723"/>
    </source>
</evidence>
<organism evidence="14 15">
    <name type="scientific">Denticeps clupeoides</name>
    <name type="common">denticle herring</name>
    <dbReference type="NCBI Taxonomy" id="299321"/>
    <lineage>
        <taxon>Eukaryota</taxon>
        <taxon>Metazoa</taxon>
        <taxon>Chordata</taxon>
        <taxon>Craniata</taxon>
        <taxon>Vertebrata</taxon>
        <taxon>Euteleostomi</taxon>
        <taxon>Actinopterygii</taxon>
        <taxon>Neopterygii</taxon>
        <taxon>Teleostei</taxon>
        <taxon>Clupei</taxon>
        <taxon>Clupeiformes</taxon>
        <taxon>Denticipitoidei</taxon>
        <taxon>Denticipitidae</taxon>
        <taxon>Denticeps</taxon>
    </lineage>
</organism>
<feature type="region of interest" description="Disordered" evidence="12">
    <location>
        <begin position="474"/>
        <end position="538"/>
    </location>
</feature>
<feature type="region of interest" description="Disordered" evidence="12">
    <location>
        <begin position="116"/>
        <end position="150"/>
    </location>
</feature>
<dbReference type="GO" id="GO:0005737">
    <property type="term" value="C:cytoplasm"/>
    <property type="evidence" value="ECO:0007669"/>
    <property type="project" value="TreeGrafter"/>
</dbReference>
<dbReference type="Pfam" id="PF14608">
    <property type="entry name" value="zf-CCCH_2"/>
    <property type="match status" value="5"/>
</dbReference>
<dbReference type="PROSITE" id="PS50103">
    <property type="entry name" value="ZF_C3H1"/>
    <property type="match status" value="1"/>
</dbReference>
<dbReference type="PANTHER" id="PTHR14738:SF29">
    <property type="entry name" value="ZINC FINGER CCCH DOMAIN-CONTAINING PROTEIN 14"/>
    <property type="match status" value="1"/>
</dbReference>
<dbReference type="Gene3D" id="4.10.1000.40">
    <property type="match status" value="1"/>
</dbReference>
<feature type="domain" description="C3H1-type" evidence="13">
    <location>
        <begin position="552"/>
        <end position="585"/>
    </location>
</feature>
<dbReference type="GO" id="GO:0016607">
    <property type="term" value="C:nuclear speck"/>
    <property type="evidence" value="ECO:0007669"/>
    <property type="project" value="UniProtKB-SubCell"/>
</dbReference>
<dbReference type="Proteomes" id="UP000694580">
    <property type="component" value="Unplaced"/>
</dbReference>
<feature type="compositionally biased region" description="Polar residues" evidence="12">
    <location>
        <begin position="432"/>
        <end position="443"/>
    </location>
</feature>
<dbReference type="FunFam" id="1.20.1390.10:FF:000006">
    <property type="entry name" value="zinc finger CCCH domain-containing protein 14"/>
    <property type="match status" value="1"/>
</dbReference>
<feature type="region of interest" description="Disordered" evidence="12">
    <location>
        <begin position="432"/>
        <end position="454"/>
    </location>
</feature>
<feature type="compositionally biased region" description="Polar residues" evidence="12">
    <location>
        <begin position="217"/>
        <end position="226"/>
    </location>
</feature>
<feature type="region of interest" description="Disordered" evidence="12">
    <location>
        <begin position="327"/>
        <end position="347"/>
    </location>
</feature>
<evidence type="ECO:0000313" key="14">
    <source>
        <dbReference type="Ensembl" id="ENSDCDP00010022511.1"/>
    </source>
</evidence>
<gene>
    <name evidence="14" type="primary">ZC3H14</name>
</gene>
<evidence type="ECO:0000256" key="9">
    <source>
        <dbReference type="ARBA" id="ARBA00023242"/>
    </source>
</evidence>
<dbReference type="SMART" id="SM00356">
    <property type="entry name" value="ZnF_C3H1"/>
    <property type="match status" value="3"/>
</dbReference>
<evidence type="ECO:0000256" key="7">
    <source>
        <dbReference type="ARBA" id="ARBA00022833"/>
    </source>
</evidence>
<dbReference type="FunFam" id="4.10.1000.30:FF:000001">
    <property type="entry name" value="Zinc finger CCCH domain-containing protein 14"/>
    <property type="match status" value="1"/>
</dbReference>
<evidence type="ECO:0000256" key="1">
    <source>
        <dbReference type="ARBA" id="ARBA00004324"/>
    </source>
</evidence>
<proteinExistence type="inferred from homology"/>
<reference evidence="14" key="2">
    <citation type="submission" date="2025-09" db="UniProtKB">
        <authorList>
            <consortium name="Ensembl"/>
        </authorList>
    </citation>
    <scope>IDENTIFICATION</scope>
</reference>
<accession>A0AAY4BQS4</accession>
<name>A0AAY4BQS4_9TELE</name>
<dbReference type="Ensembl" id="ENSDCDT00010026956.1">
    <property type="protein sequence ID" value="ENSDCDP00010022511.1"/>
    <property type="gene ID" value="ENSDCDG00010013373.1"/>
</dbReference>
<evidence type="ECO:0000256" key="3">
    <source>
        <dbReference type="ARBA" id="ARBA00015071"/>
    </source>
</evidence>
<evidence type="ECO:0000256" key="8">
    <source>
        <dbReference type="ARBA" id="ARBA00022884"/>
    </source>
</evidence>
<dbReference type="FunFam" id="4.10.1000.40:FF:000006">
    <property type="entry name" value="Zinc finger CCCH domain-containing protein 14"/>
    <property type="match status" value="1"/>
</dbReference>
<evidence type="ECO:0000256" key="2">
    <source>
        <dbReference type="ARBA" id="ARBA00008423"/>
    </source>
</evidence>
<evidence type="ECO:0000256" key="12">
    <source>
        <dbReference type="SAM" id="MobiDB-lite"/>
    </source>
</evidence>
<dbReference type="GeneTree" id="ENSGT00440000038430"/>
<dbReference type="GO" id="GO:0043488">
    <property type="term" value="P:regulation of mRNA stability"/>
    <property type="evidence" value="ECO:0007669"/>
    <property type="project" value="UniProtKB-UniRule"/>
</dbReference>
<comment type="similarity">
    <text evidence="2 11">Belongs to the ZC3H14 family.</text>
</comment>
<feature type="compositionally biased region" description="Acidic residues" evidence="12">
    <location>
        <begin position="260"/>
        <end position="275"/>
    </location>
</feature>
<keyword evidence="7 10" id="KW-0862">Zinc</keyword>
<comment type="function">
    <text evidence="11">RNA-binding protein involved in the biogenesis of circular RNAs (circRNAs), which are produced by back-splicing circularization of pre-mRNAs. Acts by binding to both exon-intron boundary and 3'-UTR of pre-mRNAs to promote circRNA biogenesis through dimerization and the association with the spliceosome.</text>
</comment>
<keyword evidence="4 10" id="KW-0479">Metal-binding</keyword>